<sequence>MKASEIGIFAREQRRKLQLTQRDLADLADVSERFIRELENGKHTTQLDKTIAVLSVLGFDLEPVPHNQVYVDHFQLATQGHNS</sequence>
<dbReference type="InterPro" id="IPR001387">
    <property type="entry name" value="Cro/C1-type_HTH"/>
</dbReference>
<name>A0ABQ6VD72_9CORY</name>
<comment type="caution">
    <text evidence="2">The sequence shown here is derived from an EMBL/GenBank/DDBJ whole genome shotgun (WGS) entry which is preliminary data.</text>
</comment>
<gene>
    <name evidence="2" type="ORF">F8377_05800</name>
</gene>
<dbReference type="Pfam" id="PF13560">
    <property type="entry name" value="HTH_31"/>
    <property type="match status" value="1"/>
</dbReference>
<dbReference type="Proteomes" id="UP000436181">
    <property type="component" value="Unassembled WGS sequence"/>
</dbReference>
<feature type="domain" description="HTH cro/C1-type" evidence="1">
    <location>
        <begin position="11"/>
        <end position="64"/>
    </location>
</feature>
<dbReference type="RefSeq" id="WP_151843138.1">
    <property type="nucleotide sequence ID" value="NZ_CP061033.1"/>
</dbReference>
<dbReference type="CDD" id="cd00093">
    <property type="entry name" value="HTH_XRE"/>
    <property type="match status" value="1"/>
</dbReference>
<dbReference type="SMART" id="SM00530">
    <property type="entry name" value="HTH_XRE"/>
    <property type="match status" value="1"/>
</dbReference>
<dbReference type="PROSITE" id="PS50943">
    <property type="entry name" value="HTH_CROC1"/>
    <property type="match status" value="1"/>
</dbReference>
<dbReference type="SUPFAM" id="SSF47413">
    <property type="entry name" value="lambda repressor-like DNA-binding domains"/>
    <property type="match status" value="1"/>
</dbReference>
<organism evidence="2 3">
    <name type="scientific">Corynebacterium zhongnanshanii</name>
    <dbReference type="NCBI Taxonomy" id="2768834"/>
    <lineage>
        <taxon>Bacteria</taxon>
        <taxon>Bacillati</taxon>
        <taxon>Actinomycetota</taxon>
        <taxon>Actinomycetes</taxon>
        <taxon>Mycobacteriales</taxon>
        <taxon>Corynebacteriaceae</taxon>
        <taxon>Corynebacterium</taxon>
    </lineage>
</organism>
<dbReference type="InterPro" id="IPR017507">
    <property type="entry name" value="Tscrpt_reg_HipB-like"/>
</dbReference>
<proteinExistence type="predicted"/>
<dbReference type="NCBIfam" id="TIGR03070">
    <property type="entry name" value="couple_hipB"/>
    <property type="match status" value="1"/>
</dbReference>
<accession>A0ABQ6VD72</accession>
<protein>
    <submittedName>
        <fullName evidence="2">Helix-turn-helix transcriptional regulator</fullName>
    </submittedName>
</protein>
<dbReference type="Gene3D" id="1.10.260.40">
    <property type="entry name" value="lambda repressor-like DNA-binding domains"/>
    <property type="match status" value="1"/>
</dbReference>
<keyword evidence="3" id="KW-1185">Reference proteome</keyword>
<evidence type="ECO:0000259" key="1">
    <source>
        <dbReference type="PROSITE" id="PS50943"/>
    </source>
</evidence>
<evidence type="ECO:0000313" key="3">
    <source>
        <dbReference type="Proteomes" id="UP000436181"/>
    </source>
</evidence>
<dbReference type="InterPro" id="IPR010982">
    <property type="entry name" value="Lambda_DNA-bd_dom_sf"/>
</dbReference>
<evidence type="ECO:0000313" key="2">
    <source>
        <dbReference type="EMBL" id="KAB3520761.1"/>
    </source>
</evidence>
<dbReference type="EMBL" id="WBZJ01000002">
    <property type="protein sequence ID" value="KAB3520761.1"/>
    <property type="molecule type" value="Genomic_DNA"/>
</dbReference>
<reference evidence="2 3" key="1">
    <citation type="submission" date="2019-10" db="EMBL/GenBank/DDBJ databases">
        <title>Corynebacterium sp novel species isolated from the respiratory tract of Marmot.</title>
        <authorList>
            <person name="Zhang G."/>
        </authorList>
    </citation>
    <scope>NUCLEOTIDE SEQUENCE [LARGE SCALE GENOMIC DNA]</scope>
    <source>
        <strain evidence="2 3">336</strain>
    </source>
</reference>